<evidence type="ECO:0000313" key="2">
    <source>
        <dbReference type="Proteomes" id="UP000007460"/>
    </source>
</evidence>
<sequence length="146" mass="16263">MIHVDYSTIIPAPIASVWSIVADFNGLPNWHPAATESYIEDGKHNGEVGCIRNFALSDGSGRVRETLLAISQIDHSLTYDMLDAPLPFIDYVAIMSFQAITDRDETFARWVADFKAGDGRDDHWQAFVRDEVFAGGFKALEKAIRS</sequence>
<dbReference type="EMBL" id="CP001751">
    <property type="protein sequence ID" value="ADE40023.1"/>
    <property type="molecule type" value="Genomic_DNA"/>
</dbReference>
<proteinExistence type="predicted"/>
<dbReference type="CDD" id="cd07821">
    <property type="entry name" value="PYR_PYL_RCAR_like"/>
    <property type="match status" value="1"/>
</dbReference>
<dbReference type="PANTHER" id="PTHR39332">
    <property type="entry name" value="BLL4707 PROTEIN"/>
    <property type="match status" value="1"/>
</dbReference>
<dbReference type="KEGG" id="apb:SAR116_1780"/>
<name>D5BMI0_PUNMI</name>
<dbReference type="Gene3D" id="3.30.530.20">
    <property type="match status" value="1"/>
</dbReference>
<dbReference type="PANTHER" id="PTHR39332:SF7">
    <property type="entry name" value="SRPBCC FAMILY PROTEIN"/>
    <property type="match status" value="1"/>
</dbReference>
<dbReference type="eggNOG" id="COG3427">
    <property type="taxonomic scope" value="Bacteria"/>
</dbReference>
<dbReference type="OrthoDB" id="1364128at2"/>
<reference evidence="1 2" key="1">
    <citation type="journal article" date="2010" name="J. Bacteriol.">
        <title>Complete genome sequence of "Candidatus Puniceispirillum marinum" IMCC1322, a representative of the SAR116 clade in the Alphaproteobacteria.</title>
        <authorList>
            <person name="Oh H.M."/>
            <person name="Kwon K.K."/>
            <person name="Kang I."/>
            <person name="Kang S.G."/>
            <person name="Lee J.H."/>
            <person name="Kim S.J."/>
            <person name="Cho J.C."/>
        </authorList>
    </citation>
    <scope>NUCLEOTIDE SEQUENCE [LARGE SCALE GENOMIC DNA]</scope>
    <source>
        <strain evidence="1 2">IMCC1322</strain>
    </source>
</reference>
<keyword evidence="2" id="KW-1185">Reference proteome</keyword>
<dbReference type="InterPro" id="IPR023393">
    <property type="entry name" value="START-like_dom_sf"/>
</dbReference>
<dbReference type="RefSeq" id="WP_013046650.1">
    <property type="nucleotide sequence ID" value="NC_014010.1"/>
</dbReference>
<evidence type="ECO:0008006" key="3">
    <source>
        <dbReference type="Google" id="ProtNLM"/>
    </source>
</evidence>
<dbReference type="HOGENOM" id="CLU_106645_1_0_5"/>
<dbReference type="AlphaFoldDB" id="D5BMI0"/>
<organism evidence="1 2">
    <name type="scientific">Puniceispirillum marinum (strain IMCC1322)</name>
    <dbReference type="NCBI Taxonomy" id="488538"/>
    <lineage>
        <taxon>Bacteria</taxon>
        <taxon>Pseudomonadati</taxon>
        <taxon>Pseudomonadota</taxon>
        <taxon>Alphaproteobacteria</taxon>
        <taxon>Candidatus Puniceispirillales</taxon>
        <taxon>Candidatus Puniceispirillaceae</taxon>
        <taxon>Candidatus Puniceispirillum</taxon>
    </lineage>
</organism>
<dbReference type="Proteomes" id="UP000007460">
    <property type="component" value="Chromosome"/>
</dbReference>
<evidence type="ECO:0000313" key="1">
    <source>
        <dbReference type="EMBL" id="ADE40023.1"/>
    </source>
</evidence>
<accession>D5BMI0</accession>
<protein>
    <recommendedName>
        <fullName evidence="3">SRPBCC family protein</fullName>
    </recommendedName>
</protein>
<dbReference type="InterPro" id="IPR019587">
    <property type="entry name" value="Polyketide_cyclase/dehydratase"/>
</dbReference>
<dbReference type="SUPFAM" id="SSF55961">
    <property type="entry name" value="Bet v1-like"/>
    <property type="match status" value="1"/>
</dbReference>
<gene>
    <name evidence="1" type="ordered locus">SAR116_1780</name>
</gene>
<dbReference type="Pfam" id="PF10604">
    <property type="entry name" value="Polyketide_cyc2"/>
    <property type="match status" value="1"/>
</dbReference>
<dbReference type="STRING" id="488538.SAR116_1780"/>